<reference evidence="10" key="1">
    <citation type="submission" date="2017-04" db="EMBL/GenBank/DDBJ databases">
        <authorList>
            <person name="Varghese N."/>
            <person name="Submissions S."/>
        </authorList>
    </citation>
    <scope>NUCLEOTIDE SEQUENCE [LARGE SCALE GENOMIC DNA]</scope>
    <source>
        <strain evidence="10">B4P</strain>
    </source>
</reference>
<name>A0A1X7F5L0_9HYPH</name>
<protein>
    <recommendedName>
        <fullName evidence="8">Probable membrane transporter protein</fullName>
    </recommendedName>
</protein>
<dbReference type="PANTHER" id="PTHR30269">
    <property type="entry name" value="TRANSMEMBRANE PROTEIN YFCA"/>
    <property type="match status" value="1"/>
</dbReference>
<feature type="transmembrane region" description="Helical" evidence="8">
    <location>
        <begin position="143"/>
        <end position="172"/>
    </location>
</feature>
<dbReference type="InterPro" id="IPR002781">
    <property type="entry name" value="TM_pro_TauE-like"/>
</dbReference>
<dbReference type="EMBL" id="FXAF01000006">
    <property type="protein sequence ID" value="SMF46265.1"/>
    <property type="molecule type" value="Genomic_DNA"/>
</dbReference>
<feature type="transmembrane region" description="Helical" evidence="8">
    <location>
        <begin position="89"/>
        <end position="110"/>
    </location>
</feature>
<evidence type="ECO:0000256" key="6">
    <source>
        <dbReference type="ARBA" id="ARBA00022989"/>
    </source>
</evidence>
<dbReference type="Proteomes" id="UP000192903">
    <property type="component" value="Unassembled WGS sequence"/>
</dbReference>
<dbReference type="OrthoDB" id="9795324at2"/>
<evidence type="ECO:0000256" key="5">
    <source>
        <dbReference type="ARBA" id="ARBA00022692"/>
    </source>
</evidence>
<dbReference type="Pfam" id="PF01925">
    <property type="entry name" value="TauE"/>
    <property type="match status" value="1"/>
</dbReference>
<dbReference type="AlphaFoldDB" id="A0A1X7F5L0"/>
<proteinExistence type="inferred from homology"/>
<feature type="transmembrane region" description="Helical" evidence="8">
    <location>
        <begin position="184"/>
        <end position="201"/>
    </location>
</feature>
<accession>A0A1X7F5L0</accession>
<evidence type="ECO:0000256" key="7">
    <source>
        <dbReference type="ARBA" id="ARBA00023136"/>
    </source>
</evidence>
<evidence type="ECO:0000313" key="10">
    <source>
        <dbReference type="Proteomes" id="UP000192903"/>
    </source>
</evidence>
<keyword evidence="5 8" id="KW-0812">Transmembrane</keyword>
<evidence type="ECO:0000313" key="9">
    <source>
        <dbReference type="EMBL" id="SMF46265.1"/>
    </source>
</evidence>
<feature type="transmembrane region" description="Helical" evidence="8">
    <location>
        <begin position="117"/>
        <end position="137"/>
    </location>
</feature>
<keyword evidence="3" id="KW-0813">Transport</keyword>
<organism evidence="9 10">
    <name type="scientific">Xaviernesmea oryzae</name>
    <dbReference type="NCBI Taxonomy" id="464029"/>
    <lineage>
        <taxon>Bacteria</taxon>
        <taxon>Pseudomonadati</taxon>
        <taxon>Pseudomonadota</taxon>
        <taxon>Alphaproteobacteria</taxon>
        <taxon>Hyphomicrobiales</taxon>
        <taxon>Rhizobiaceae</taxon>
        <taxon>Rhizobium/Agrobacterium group</taxon>
        <taxon>Xaviernesmea</taxon>
    </lineage>
</organism>
<keyword evidence="7 8" id="KW-0472">Membrane</keyword>
<keyword evidence="4 8" id="KW-1003">Cell membrane</keyword>
<dbReference type="PANTHER" id="PTHR30269:SF37">
    <property type="entry name" value="MEMBRANE TRANSPORTER PROTEIN"/>
    <property type="match status" value="1"/>
</dbReference>
<evidence type="ECO:0000256" key="3">
    <source>
        <dbReference type="ARBA" id="ARBA00022448"/>
    </source>
</evidence>
<dbReference type="GO" id="GO:0005886">
    <property type="term" value="C:plasma membrane"/>
    <property type="evidence" value="ECO:0007669"/>
    <property type="project" value="UniProtKB-SubCell"/>
</dbReference>
<feature type="transmembrane region" description="Helical" evidence="8">
    <location>
        <begin position="207"/>
        <end position="227"/>
    </location>
</feature>
<dbReference type="InterPro" id="IPR052017">
    <property type="entry name" value="TSUP"/>
</dbReference>
<comment type="subcellular location">
    <subcellularLocation>
        <location evidence="1 8">Cell membrane</location>
        <topology evidence="1 8">Multi-pass membrane protein</topology>
    </subcellularLocation>
</comment>
<dbReference type="RefSeq" id="WP_085422559.1">
    <property type="nucleotide sequence ID" value="NZ_FXAF01000006.1"/>
</dbReference>
<dbReference type="STRING" id="464029.SAMN02982989_2362"/>
<gene>
    <name evidence="9" type="ORF">SAMN02982989_2362</name>
</gene>
<feature type="transmembrane region" description="Helical" evidence="8">
    <location>
        <begin position="23"/>
        <end position="48"/>
    </location>
</feature>
<evidence type="ECO:0000256" key="4">
    <source>
        <dbReference type="ARBA" id="ARBA00022475"/>
    </source>
</evidence>
<keyword evidence="10" id="KW-1185">Reference proteome</keyword>
<keyword evidence="6 8" id="KW-1133">Transmembrane helix</keyword>
<sequence>MDSQNPLSTFVGTLLPGHGLPELAFMFFAAVIAGLARGFSGFGGALIFVPLAGAAVGPKIAPALLLVIDGITTLGMLPEGWRRANRREVGTMLVGALVGVPAGTALLAVIEPTALRWLISIVVLGLLAFLISGWRYHGTPKTWLTVVVGAIAGLFGGATQLSGPPIVAYWLGGAIPPLTVRANLILYFALATVISAVSYVVGHLLTLEVLALALIAGPGYGVGLFLGSRLFGVASEGTFRRICFLLIAMAAIVGLPLFDTLRP</sequence>
<evidence type="ECO:0000256" key="8">
    <source>
        <dbReference type="RuleBase" id="RU363041"/>
    </source>
</evidence>
<feature type="transmembrane region" description="Helical" evidence="8">
    <location>
        <begin position="239"/>
        <end position="258"/>
    </location>
</feature>
<evidence type="ECO:0000256" key="2">
    <source>
        <dbReference type="ARBA" id="ARBA00009142"/>
    </source>
</evidence>
<evidence type="ECO:0000256" key="1">
    <source>
        <dbReference type="ARBA" id="ARBA00004651"/>
    </source>
</evidence>
<comment type="similarity">
    <text evidence="2 8">Belongs to the 4-toluene sulfonate uptake permease (TSUP) (TC 2.A.102) family.</text>
</comment>